<dbReference type="AlphaFoldDB" id="A0A4R5AZI2"/>
<keyword evidence="2" id="KW-1185">Reference proteome</keyword>
<dbReference type="OrthoDB" id="3539696at2"/>
<dbReference type="EMBL" id="SMKU01000201">
    <property type="protein sequence ID" value="TDD77629.1"/>
    <property type="molecule type" value="Genomic_DNA"/>
</dbReference>
<proteinExistence type="predicted"/>
<reference evidence="1 2" key="1">
    <citation type="submission" date="2019-03" db="EMBL/GenBank/DDBJ databases">
        <title>Draft genome sequences of novel Actinobacteria.</title>
        <authorList>
            <person name="Sahin N."/>
            <person name="Ay H."/>
            <person name="Saygin H."/>
        </authorList>
    </citation>
    <scope>NUCLEOTIDE SEQUENCE [LARGE SCALE GENOMIC DNA]</scope>
    <source>
        <strain evidence="1 2">H3C3</strain>
    </source>
</reference>
<comment type="caution">
    <text evidence="1">The sequence shown here is derived from an EMBL/GenBank/DDBJ whole genome shotgun (WGS) entry which is preliminary data.</text>
</comment>
<protein>
    <recommendedName>
        <fullName evidence="3">DUF4351 domain-containing protein</fullName>
    </recommendedName>
</protein>
<evidence type="ECO:0000313" key="2">
    <source>
        <dbReference type="Proteomes" id="UP000294513"/>
    </source>
</evidence>
<sequence length="78" mass="8736">MLDHYQWQSEFAITHRAEGRLKGRVKGSATAILLVLDARGVAVPDNVRERVTSCTDLDQLERLIRRAAVIESGEELFG</sequence>
<evidence type="ECO:0008006" key="3">
    <source>
        <dbReference type="Google" id="ProtNLM"/>
    </source>
</evidence>
<dbReference type="Proteomes" id="UP000294513">
    <property type="component" value="Unassembled WGS sequence"/>
</dbReference>
<name>A0A4R5AZI2_9ACTN</name>
<dbReference type="RefSeq" id="WP_131899133.1">
    <property type="nucleotide sequence ID" value="NZ_SMKU01000201.1"/>
</dbReference>
<gene>
    <name evidence="1" type="ORF">E1298_29915</name>
</gene>
<organism evidence="1 2">
    <name type="scientific">Actinomadura rubrisoli</name>
    <dbReference type="NCBI Taxonomy" id="2530368"/>
    <lineage>
        <taxon>Bacteria</taxon>
        <taxon>Bacillati</taxon>
        <taxon>Actinomycetota</taxon>
        <taxon>Actinomycetes</taxon>
        <taxon>Streptosporangiales</taxon>
        <taxon>Thermomonosporaceae</taxon>
        <taxon>Actinomadura</taxon>
    </lineage>
</organism>
<evidence type="ECO:0000313" key="1">
    <source>
        <dbReference type="EMBL" id="TDD77629.1"/>
    </source>
</evidence>
<accession>A0A4R5AZI2</accession>